<comment type="caution">
    <text evidence="1">The sequence shown here is derived from an EMBL/GenBank/DDBJ whole genome shotgun (WGS) entry which is preliminary data.</text>
</comment>
<organism evidence="1 2">
    <name type="scientific">Lasallia pustulata</name>
    <dbReference type="NCBI Taxonomy" id="136370"/>
    <lineage>
        <taxon>Eukaryota</taxon>
        <taxon>Fungi</taxon>
        <taxon>Dikarya</taxon>
        <taxon>Ascomycota</taxon>
        <taxon>Pezizomycotina</taxon>
        <taxon>Lecanoromycetes</taxon>
        <taxon>OSLEUM clade</taxon>
        <taxon>Umbilicariomycetidae</taxon>
        <taxon>Umbilicariales</taxon>
        <taxon>Umbilicariaceae</taxon>
        <taxon>Lasallia</taxon>
    </lineage>
</organism>
<dbReference type="AlphaFoldDB" id="A0A5M8PCK7"/>
<accession>A0A5M8PCK7</accession>
<protein>
    <submittedName>
        <fullName evidence="1">Uncharacterized protein</fullName>
    </submittedName>
</protein>
<dbReference type="EMBL" id="VXIT01000023">
    <property type="protein sequence ID" value="KAA6406726.1"/>
    <property type="molecule type" value="Genomic_DNA"/>
</dbReference>
<gene>
    <name evidence="1" type="ORF">FRX48_09449</name>
</gene>
<reference evidence="1 2" key="1">
    <citation type="submission" date="2019-09" db="EMBL/GenBank/DDBJ databases">
        <title>The hologenome of the rock-dwelling lichen Lasallia pustulata.</title>
        <authorList>
            <person name="Greshake Tzovaras B."/>
            <person name="Segers F."/>
            <person name="Bicker A."/>
            <person name="Dal Grande F."/>
            <person name="Otte J."/>
            <person name="Hankeln T."/>
            <person name="Schmitt I."/>
            <person name="Ebersberger I."/>
        </authorList>
    </citation>
    <scope>NUCLEOTIDE SEQUENCE [LARGE SCALE GENOMIC DNA]</scope>
    <source>
        <strain evidence="1">A1-1</strain>
    </source>
</reference>
<name>A0A5M8PCK7_9LECA</name>
<proteinExistence type="predicted"/>
<evidence type="ECO:0000313" key="1">
    <source>
        <dbReference type="EMBL" id="KAA6406726.1"/>
    </source>
</evidence>
<dbReference type="Proteomes" id="UP000324767">
    <property type="component" value="Unassembled WGS sequence"/>
</dbReference>
<evidence type="ECO:0000313" key="2">
    <source>
        <dbReference type="Proteomes" id="UP000324767"/>
    </source>
</evidence>
<sequence length="166" mass="18520">MKTPVGELLDILTGKILFLKLKRLIVAAESKQSHGTRKDQPEALQQCGLFLSQNAYVQKVKNHAATTLATTTLSAATFLFFSVHKVTVSIVRYAFRAPLATVLRVIRTGPICQCAGLNRYFSAKIPEDEVYETPVNNCASYAFRSTHRSGLVLRMLEGFWEEDVPQ</sequence>